<proteinExistence type="predicted"/>
<evidence type="ECO:0000313" key="3">
    <source>
        <dbReference type="Proteomes" id="UP000294225"/>
    </source>
</evidence>
<dbReference type="AlphaFoldDB" id="A0A4R0IH44"/>
<comment type="caution">
    <text evidence="2">The sequence shown here is derived from an EMBL/GenBank/DDBJ whole genome shotgun (WGS) entry which is preliminary data.</text>
</comment>
<name>A0A4R0IH44_9ACTN</name>
<keyword evidence="1" id="KW-0175">Coiled coil</keyword>
<feature type="coiled-coil region" evidence="1">
    <location>
        <begin position="221"/>
        <end position="255"/>
    </location>
</feature>
<gene>
    <name evidence="2" type="ORF">E0H92_31230</name>
</gene>
<sequence length="441" mass="48881">MTRVTVGDDDGKTSLRVSMARESSPTWLSPAPPADLRQPGIIRSLLGNGKVALSIVGQEQDGRYVPVRSEAEVATLADAIRRPTRLPILLIHTRTRPAMAVARHVALRLVGLVRVVTLDFRASRALDVLLPGFAPPWSGARLVWSDAAARTLPFEDRQVNAADPDVLRGQLMRVLAPVSVLARGVDQAYREARSAEIADRDRDARARSMHALAQGSPHLQIEALQEELETARASANTWEQLARDEEERANLLTAQVSQLPELEAQVEQLTIALRASRPPAGDELVDDDPWSTLPDLVTGDSDSAEDLFLHLTDATSGHIVFTTQAASIWKKSSYPFPDEMTECLTKLAHAAATLYDGTDRNLPHLDNWFRENFDLKVALQDDTIERNAKLRYFDYEGKTYDRTPHVKVRDHTAPTQVGRIHFALDSDKSRLIVAHVGVKLY</sequence>
<protein>
    <submittedName>
        <fullName evidence="2">Uncharacterized protein</fullName>
    </submittedName>
</protein>
<dbReference type="Proteomes" id="UP000294225">
    <property type="component" value="Unassembled WGS sequence"/>
</dbReference>
<evidence type="ECO:0000313" key="2">
    <source>
        <dbReference type="EMBL" id="TCC32663.1"/>
    </source>
</evidence>
<accession>A0A4R0IH44</accession>
<organism evidence="2 3">
    <name type="scientific">Kribbella speibonae</name>
    <dbReference type="NCBI Taxonomy" id="1572660"/>
    <lineage>
        <taxon>Bacteria</taxon>
        <taxon>Bacillati</taxon>
        <taxon>Actinomycetota</taxon>
        <taxon>Actinomycetes</taxon>
        <taxon>Propionibacteriales</taxon>
        <taxon>Kribbellaceae</taxon>
        <taxon>Kribbella</taxon>
    </lineage>
</organism>
<reference evidence="2 3" key="1">
    <citation type="submission" date="2019-02" db="EMBL/GenBank/DDBJ databases">
        <title>Kribbella capetownensis sp. nov. and Kribbella speibonae sp. nov., isolated from soil.</title>
        <authorList>
            <person name="Curtis S.M."/>
            <person name="Norton I."/>
            <person name="Everest G.J."/>
            <person name="Meyers P.R."/>
        </authorList>
    </citation>
    <scope>NUCLEOTIDE SEQUENCE [LARGE SCALE GENOMIC DNA]</scope>
    <source>
        <strain evidence="2 3">YM55</strain>
    </source>
</reference>
<dbReference type="RefSeq" id="WP_131498787.1">
    <property type="nucleotide sequence ID" value="NZ_SJKC01000005.1"/>
</dbReference>
<evidence type="ECO:0000256" key="1">
    <source>
        <dbReference type="SAM" id="Coils"/>
    </source>
</evidence>
<dbReference type="EMBL" id="SJKC01000005">
    <property type="protein sequence ID" value="TCC32663.1"/>
    <property type="molecule type" value="Genomic_DNA"/>
</dbReference>